<proteinExistence type="predicted"/>
<gene>
    <name evidence="1" type="ORF">F4821DRAFT_227012</name>
</gene>
<comment type="caution">
    <text evidence="1">The sequence shown here is derived from an EMBL/GenBank/DDBJ whole genome shotgun (WGS) entry which is preliminary data.</text>
</comment>
<sequence length="643" mass="74349">MLINSLARHLKPTRWKSPLTSMGEDTESDEDLEEDEGYAEFEEPCRTPAYPYRALGETEVRLLRIVPGTDTIECLLHQMPLDEARYFYALSYVWGDTRHQKTIMLEGKPLHITSNLYEALHQFRERPRDIGHPKDYFWVDAICINQDDIEEKSCQIPRMMDIYHAGLVIVWLGHVKELPADGLFKKILQRTRSTPPKMSRDQAIKTLFKKADTMWMDWEPVDEDDNVVLQSEFGQDYQAIIQVTANILNRPWFDRVWTIQEASSLDTCPKIYVGRHSVYLNKFVELWKILATEHRPLFLCSGSARMVSLSRIDNLYRNVLFDGEDNPKRADIAEVFLRLLKITGKKACTDPRDQIYGLLGLLKDLVEGDLPDELMPDYHLPYQEVYWRCAAFLFGLVGDLSLLECGRNEINGDVPSWVPDFRHLSHKPMIRREESVRVSPDRRVLHVQGYIIGTFRDFISGCASSHIWPKLKSIPIALPIRLREFEHHILEPSASIRGMTIEETFDDMMNGLTRLIPAQGRESFYQVHRRLSNSFGGKRSWYHKRKRTTNIRLKEEAIADQLSFPYLLLADGSVLVVKREDAEVKPGDLVCVFRGASELSLVRTSGEIYLFIGQCEVKSGPLKGEKFEDNFWADGNMEDFELI</sequence>
<protein>
    <submittedName>
        <fullName evidence="1">Uncharacterized protein</fullName>
    </submittedName>
</protein>
<keyword evidence="2" id="KW-1185">Reference proteome</keyword>
<name>A0ACC0DEU0_9PEZI</name>
<reference evidence="1 2" key="1">
    <citation type="journal article" date="2022" name="New Phytol.">
        <title>Ecological generalism drives hyperdiversity of secondary metabolite gene clusters in xylarialean endophytes.</title>
        <authorList>
            <person name="Franco M.E.E."/>
            <person name="Wisecaver J.H."/>
            <person name="Arnold A.E."/>
            <person name="Ju Y.M."/>
            <person name="Slot J.C."/>
            <person name="Ahrendt S."/>
            <person name="Moore L.P."/>
            <person name="Eastman K.E."/>
            <person name="Scott K."/>
            <person name="Konkel Z."/>
            <person name="Mondo S.J."/>
            <person name="Kuo A."/>
            <person name="Hayes R.D."/>
            <person name="Haridas S."/>
            <person name="Andreopoulos B."/>
            <person name="Riley R."/>
            <person name="LaButti K."/>
            <person name="Pangilinan J."/>
            <person name="Lipzen A."/>
            <person name="Amirebrahimi M."/>
            <person name="Yan J."/>
            <person name="Adam C."/>
            <person name="Keymanesh K."/>
            <person name="Ng V."/>
            <person name="Louie K."/>
            <person name="Northen T."/>
            <person name="Drula E."/>
            <person name="Henrissat B."/>
            <person name="Hsieh H.M."/>
            <person name="Youens-Clark K."/>
            <person name="Lutzoni F."/>
            <person name="Miadlikowska J."/>
            <person name="Eastwood D.C."/>
            <person name="Hamelin R.C."/>
            <person name="Grigoriev I.V."/>
            <person name="U'Ren J.M."/>
        </authorList>
    </citation>
    <scope>NUCLEOTIDE SEQUENCE [LARGE SCALE GENOMIC DNA]</scope>
    <source>
        <strain evidence="1 2">ER1909</strain>
    </source>
</reference>
<organism evidence="1 2">
    <name type="scientific">Hypoxylon rubiginosum</name>
    <dbReference type="NCBI Taxonomy" id="110542"/>
    <lineage>
        <taxon>Eukaryota</taxon>
        <taxon>Fungi</taxon>
        <taxon>Dikarya</taxon>
        <taxon>Ascomycota</taxon>
        <taxon>Pezizomycotina</taxon>
        <taxon>Sordariomycetes</taxon>
        <taxon>Xylariomycetidae</taxon>
        <taxon>Xylariales</taxon>
        <taxon>Hypoxylaceae</taxon>
        <taxon>Hypoxylon</taxon>
    </lineage>
</organism>
<dbReference type="EMBL" id="MU394287">
    <property type="protein sequence ID" value="KAI6091366.1"/>
    <property type="molecule type" value="Genomic_DNA"/>
</dbReference>
<dbReference type="Proteomes" id="UP001497680">
    <property type="component" value="Unassembled WGS sequence"/>
</dbReference>
<evidence type="ECO:0000313" key="1">
    <source>
        <dbReference type="EMBL" id="KAI6091366.1"/>
    </source>
</evidence>
<evidence type="ECO:0000313" key="2">
    <source>
        <dbReference type="Proteomes" id="UP001497680"/>
    </source>
</evidence>
<accession>A0ACC0DEU0</accession>